<sequence>MIALISGPNLYVVLQVNLSYRFVYRELKSKHIGEDFGMISRKDSVRVTVSATALAIGLALSAPAFAQTDATAPQDAAGGQPAEAEQDEIVVTGFRESLSDALAIKRKEVGVVDTITAEDVGKFPDSNLAESMQRLPGVAITRGDGGEGKTISVRGLGAQFTRVKLNGMEGASSAGSSDIRSGYVSSRSFDFSTFASELFSSLTVRKTMSADIEEGSLGATVDLQTPRPLAAAQDFTLAVSAQGTYDDLRRKFSPRVTGLISKKFLDDTFGVSASVAWTKRYTREEGWSAVDVIQGRLNRFCSPVGFAPQSPGNSALNGTTAANCSTGNPRLPNTTTNNANYALVDSTGTFIPRSPRLVRSDQDYSRFGATVTLEARPDDYTRFALDGLFSRYDVTRSDQTITALSFSRNAGQHGSAETSVLEAERDPNGTLLYGRFNGVDLTNDLTYSKYTTTFSQVNLSGSRDFGGFQLDGYIGMSRTIYDKPVRTQIATFANNVNNFSFDFRGDRRFPTINWGVDVDNPANFGFGPPSADGTVNGTLAMQRSRDESNNLTAELNGSLDLVEGVKFRAGGSYREAEYQRWSRDRVTQNLAPGLPTGTTIAQLTTPIGDFGRSLPVDTISSWAAPDYAKFNSVFNFENQTGAYALNPPQLGSLKETVKGGYAMFDFAGDLFVPLRGNLGVRYVHTTQQGFGAINGAPTTLTRSYEDWLPSATLTFDVTDKLILRLAAAKVMTRPELGDLIPGNVSIAQNTRTVSAGNFLLNPIRAKTADISLEYYFGKTGIIAIGGFYKDIDSFIQTRQINVPFSQTGLPLSLLAGSGNTADTEFTFSTKNNTPGGPLKGVEVNIQSGFEFLPGFLSNLGALANFTYADSDISYCNDAACQAPIQAALVNLSKYTANGTLYYEDSKFSIRASGSWRDNFLLRVPSGRAGSDVQGNISAFFVDATASYQLTPSVQIRLEAQNLTNQELGFYVDSNREDSLYSTYSGRKFSAGVALKF</sequence>
<dbReference type="Gene3D" id="2.40.170.20">
    <property type="entry name" value="TonB-dependent receptor, beta-barrel domain"/>
    <property type="match status" value="1"/>
</dbReference>
<proteinExistence type="inferred from homology"/>
<dbReference type="NCBIfam" id="TIGR01782">
    <property type="entry name" value="TonB-Xanth-Caul"/>
    <property type="match status" value="1"/>
</dbReference>
<comment type="similarity">
    <text evidence="4">Belongs to the TonB-dependent receptor family.</text>
</comment>
<dbReference type="PANTHER" id="PTHR40980">
    <property type="entry name" value="PLUG DOMAIN-CONTAINING PROTEIN"/>
    <property type="match status" value="1"/>
</dbReference>
<evidence type="ECO:0000256" key="2">
    <source>
        <dbReference type="ARBA" id="ARBA00023136"/>
    </source>
</evidence>
<keyword evidence="3" id="KW-0998">Cell outer membrane</keyword>
<dbReference type="InterPro" id="IPR012910">
    <property type="entry name" value="Plug_dom"/>
</dbReference>
<keyword evidence="8" id="KW-1185">Reference proteome</keyword>
<protein>
    <submittedName>
        <fullName evidence="7">TonB-dependent receptor</fullName>
    </submittedName>
</protein>
<organism evidence="7 8">
    <name type="scientific">Sphingomonas psychrotolerans</name>
    <dbReference type="NCBI Taxonomy" id="1327635"/>
    <lineage>
        <taxon>Bacteria</taxon>
        <taxon>Pseudomonadati</taxon>
        <taxon>Pseudomonadota</taxon>
        <taxon>Alphaproteobacteria</taxon>
        <taxon>Sphingomonadales</taxon>
        <taxon>Sphingomonadaceae</taxon>
        <taxon>Sphingomonas</taxon>
    </lineage>
</organism>
<dbReference type="KEGG" id="sphc:CVN68_16955"/>
<evidence type="ECO:0000256" key="4">
    <source>
        <dbReference type="RuleBase" id="RU003357"/>
    </source>
</evidence>
<evidence type="ECO:0000313" key="8">
    <source>
        <dbReference type="Proteomes" id="UP000229081"/>
    </source>
</evidence>
<dbReference type="InterPro" id="IPR036942">
    <property type="entry name" value="Beta-barrel_TonB_sf"/>
</dbReference>
<dbReference type="CDD" id="cd01347">
    <property type="entry name" value="ligand_gated_channel"/>
    <property type="match status" value="1"/>
</dbReference>
<dbReference type="EMBL" id="CP024923">
    <property type="protein sequence ID" value="ATY33445.1"/>
    <property type="molecule type" value="Genomic_DNA"/>
</dbReference>
<name>A0A2K8MHT6_9SPHN</name>
<dbReference type="Proteomes" id="UP000229081">
    <property type="component" value="Chromosome"/>
</dbReference>
<dbReference type="SUPFAM" id="SSF56935">
    <property type="entry name" value="Porins"/>
    <property type="match status" value="1"/>
</dbReference>
<reference evidence="7 8" key="1">
    <citation type="submission" date="2017-11" db="EMBL/GenBank/DDBJ databases">
        <title>Complete genome sequence of Sphingomonas sp. Strain Cra20, a psychrotolerant potential plant growth promoting rhizobacteria.</title>
        <authorList>
            <person name="Luo Y."/>
        </authorList>
    </citation>
    <scope>NUCLEOTIDE SEQUENCE [LARGE SCALE GENOMIC DNA]</scope>
    <source>
        <strain evidence="7 8">Cra20</strain>
    </source>
</reference>
<feature type="domain" description="TonB-dependent receptor plug" evidence="6">
    <location>
        <begin position="107"/>
        <end position="219"/>
    </location>
</feature>
<dbReference type="GO" id="GO:0009279">
    <property type="term" value="C:cell outer membrane"/>
    <property type="evidence" value="ECO:0007669"/>
    <property type="project" value="UniProtKB-SubCell"/>
</dbReference>
<evidence type="ECO:0000256" key="3">
    <source>
        <dbReference type="ARBA" id="ARBA00023237"/>
    </source>
</evidence>
<feature type="domain" description="TonB-dependent receptor-like beta-barrel" evidence="5">
    <location>
        <begin position="497"/>
        <end position="962"/>
    </location>
</feature>
<dbReference type="Pfam" id="PF07715">
    <property type="entry name" value="Plug"/>
    <property type="match status" value="1"/>
</dbReference>
<accession>A0A2K8MHT6</accession>
<keyword evidence="4" id="KW-0798">TonB box</keyword>
<keyword evidence="7" id="KW-0675">Receptor</keyword>
<dbReference type="InterPro" id="IPR010104">
    <property type="entry name" value="TonB_rcpt_bac"/>
</dbReference>
<dbReference type="Gene3D" id="2.170.130.10">
    <property type="entry name" value="TonB-dependent receptor, plug domain"/>
    <property type="match status" value="1"/>
</dbReference>
<keyword evidence="2 4" id="KW-0472">Membrane</keyword>
<evidence type="ECO:0000259" key="6">
    <source>
        <dbReference type="Pfam" id="PF07715"/>
    </source>
</evidence>
<comment type="subcellular location">
    <subcellularLocation>
        <location evidence="1 4">Cell outer membrane</location>
    </subcellularLocation>
</comment>
<dbReference type="PANTHER" id="PTHR40980:SF3">
    <property type="entry name" value="TONB-DEPENDENT RECEPTOR-LIKE BETA-BARREL DOMAIN-CONTAINING PROTEIN"/>
    <property type="match status" value="1"/>
</dbReference>
<dbReference type="InterPro" id="IPR000531">
    <property type="entry name" value="Beta-barrel_TonB"/>
</dbReference>
<dbReference type="Pfam" id="PF00593">
    <property type="entry name" value="TonB_dep_Rec_b-barrel"/>
    <property type="match status" value="1"/>
</dbReference>
<evidence type="ECO:0000256" key="1">
    <source>
        <dbReference type="ARBA" id="ARBA00004442"/>
    </source>
</evidence>
<dbReference type="AlphaFoldDB" id="A0A2K8MHT6"/>
<evidence type="ECO:0000259" key="5">
    <source>
        <dbReference type="Pfam" id="PF00593"/>
    </source>
</evidence>
<evidence type="ECO:0000313" key="7">
    <source>
        <dbReference type="EMBL" id="ATY33445.1"/>
    </source>
</evidence>
<gene>
    <name evidence="7" type="ORF">CVN68_16955</name>
</gene>
<dbReference type="InterPro" id="IPR037066">
    <property type="entry name" value="Plug_dom_sf"/>
</dbReference>